<feature type="compositionally biased region" description="Pro residues" evidence="1">
    <location>
        <begin position="59"/>
        <end position="72"/>
    </location>
</feature>
<evidence type="ECO:0000313" key="2">
    <source>
        <dbReference type="EnsemblMetazoa" id="GPPI030834-PA"/>
    </source>
</evidence>
<dbReference type="EMBL" id="JXJN01014752">
    <property type="status" value="NOT_ANNOTATED_CDS"/>
    <property type="molecule type" value="Genomic_DNA"/>
</dbReference>
<reference evidence="2" key="2">
    <citation type="submission" date="2020-05" db="UniProtKB">
        <authorList>
            <consortium name="EnsemblMetazoa"/>
        </authorList>
    </citation>
    <scope>IDENTIFICATION</scope>
    <source>
        <strain evidence="2">IAEA</strain>
    </source>
</reference>
<dbReference type="EnsemblMetazoa" id="GPPI030834-RA">
    <property type="protein sequence ID" value="GPPI030834-PA"/>
    <property type="gene ID" value="GPPI030834"/>
</dbReference>
<organism evidence="2 3">
    <name type="scientific">Glossina palpalis gambiensis</name>
    <dbReference type="NCBI Taxonomy" id="67801"/>
    <lineage>
        <taxon>Eukaryota</taxon>
        <taxon>Metazoa</taxon>
        <taxon>Ecdysozoa</taxon>
        <taxon>Arthropoda</taxon>
        <taxon>Hexapoda</taxon>
        <taxon>Insecta</taxon>
        <taxon>Pterygota</taxon>
        <taxon>Neoptera</taxon>
        <taxon>Endopterygota</taxon>
        <taxon>Diptera</taxon>
        <taxon>Brachycera</taxon>
        <taxon>Muscomorpha</taxon>
        <taxon>Hippoboscoidea</taxon>
        <taxon>Glossinidae</taxon>
        <taxon>Glossina</taxon>
    </lineage>
</organism>
<name>A0A1B0BI32_9MUSC</name>
<feature type="compositionally biased region" description="Low complexity" evidence="1">
    <location>
        <begin position="1"/>
        <end position="19"/>
    </location>
</feature>
<accession>A0A1B0BI32</accession>
<sequence>MSTKTTVTKTTKNNNNNHTFEAKTEKVIISSTNEPTLSQPASQPASHPGSQAARHLHHQPPPPPPPPPPPSSSSPLLTLAPPPHNFTGNGWTSAMPASLLHLHAIHEKHEN</sequence>
<dbReference type="Proteomes" id="UP000092460">
    <property type="component" value="Unassembled WGS sequence"/>
</dbReference>
<keyword evidence="3" id="KW-1185">Reference proteome</keyword>
<reference evidence="3" key="1">
    <citation type="submission" date="2015-01" db="EMBL/GenBank/DDBJ databases">
        <authorList>
            <person name="Aksoy S."/>
            <person name="Warren W."/>
            <person name="Wilson R.K."/>
        </authorList>
    </citation>
    <scope>NUCLEOTIDE SEQUENCE [LARGE SCALE GENOMIC DNA]</scope>
    <source>
        <strain evidence="3">IAEA</strain>
    </source>
</reference>
<proteinExistence type="predicted"/>
<evidence type="ECO:0000256" key="1">
    <source>
        <dbReference type="SAM" id="MobiDB-lite"/>
    </source>
</evidence>
<feature type="region of interest" description="Disordered" evidence="1">
    <location>
        <begin position="1"/>
        <end position="93"/>
    </location>
</feature>
<dbReference type="VEuPathDB" id="VectorBase:GPPI030834"/>
<dbReference type="AlphaFoldDB" id="A0A1B0BI32"/>
<protein>
    <submittedName>
        <fullName evidence="2">Uncharacterized protein</fullName>
    </submittedName>
</protein>
<feature type="compositionally biased region" description="Polar residues" evidence="1">
    <location>
        <begin position="29"/>
        <end position="49"/>
    </location>
</feature>
<evidence type="ECO:0000313" key="3">
    <source>
        <dbReference type="Proteomes" id="UP000092460"/>
    </source>
</evidence>